<dbReference type="PROSITE" id="PS00237">
    <property type="entry name" value="G_PROTEIN_RECEP_F1_1"/>
    <property type="match status" value="1"/>
</dbReference>
<accession>A0A8B8AD61</accession>
<dbReference type="InterPro" id="IPR017452">
    <property type="entry name" value="GPCR_Rhodpsn_7TM"/>
</dbReference>
<feature type="transmembrane region" description="Helical" evidence="10">
    <location>
        <begin position="138"/>
        <end position="163"/>
    </location>
</feature>
<dbReference type="CDD" id="cd00637">
    <property type="entry name" value="7tm_classA_rhodopsin-like"/>
    <property type="match status" value="1"/>
</dbReference>
<dbReference type="OrthoDB" id="5981855at2759"/>
<evidence type="ECO:0000256" key="4">
    <source>
        <dbReference type="ARBA" id="ARBA00022989"/>
    </source>
</evidence>
<feature type="transmembrane region" description="Helical" evidence="10">
    <location>
        <begin position="67"/>
        <end position="86"/>
    </location>
</feature>
<feature type="domain" description="G-protein coupled receptors family 1 profile" evidence="11">
    <location>
        <begin position="46"/>
        <end position="296"/>
    </location>
</feature>
<proteinExistence type="inferred from homology"/>
<evidence type="ECO:0000256" key="3">
    <source>
        <dbReference type="ARBA" id="ARBA00022692"/>
    </source>
</evidence>
<keyword evidence="6 10" id="KW-0472">Membrane</keyword>
<reference evidence="13" key="1">
    <citation type="submission" date="2025-08" db="UniProtKB">
        <authorList>
            <consortium name="RefSeq"/>
        </authorList>
    </citation>
    <scope>IDENTIFICATION</scope>
    <source>
        <tissue evidence="13">Whole sample</tissue>
    </source>
</reference>
<dbReference type="PRINTS" id="PR01012">
    <property type="entry name" value="NRPEPTIDEYR"/>
</dbReference>
<dbReference type="PRINTS" id="PR00237">
    <property type="entry name" value="GPCRRHODOPSN"/>
</dbReference>
<evidence type="ECO:0000256" key="5">
    <source>
        <dbReference type="ARBA" id="ARBA00023040"/>
    </source>
</evidence>
<evidence type="ECO:0000313" key="13">
    <source>
        <dbReference type="RefSeq" id="XP_022289411.1"/>
    </source>
</evidence>
<dbReference type="RefSeq" id="XP_022289411.1">
    <property type="nucleotide sequence ID" value="XM_022433703.1"/>
</dbReference>
<protein>
    <submittedName>
        <fullName evidence="13">Somatostatin receptor type 4-like</fullName>
    </submittedName>
</protein>
<gene>
    <name evidence="13" type="primary">LOC111101263</name>
</gene>
<dbReference type="PANTHER" id="PTHR45695:SF37">
    <property type="entry name" value="FREE FATTY ACID RECEPTOR 4-LIKE"/>
    <property type="match status" value="1"/>
</dbReference>
<comment type="similarity">
    <text evidence="2 9">Belongs to the G-protein coupled receptor 1 family.</text>
</comment>
<feature type="transmembrane region" description="Helical" evidence="10">
    <location>
        <begin position="245"/>
        <end position="270"/>
    </location>
</feature>
<keyword evidence="7 9" id="KW-0675">Receptor</keyword>
<evidence type="ECO:0000313" key="12">
    <source>
        <dbReference type="Proteomes" id="UP000694844"/>
    </source>
</evidence>
<dbReference type="Pfam" id="PF00001">
    <property type="entry name" value="7tm_1"/>
    <property type="match status" value="1"/>
</dbReference>
<dbReference type="AlphaFoldDB" id="A0A8B8AD61"/>
<keyword evidence="8 9" id="KW-0807">Transducer</keyword>
<dbReference type="KEGG" id="cvn:111101263"/>
<keyword evidence="3 9" id="KW-0812">Transmembrane</keyword>
<comment type="subcellular location">
    <subcellularLocation>
        <location evidence="1">Membrane</location>
        <topology evidence="1">Multi-pass membrane protein</topology>
    </subcellularLocation>
</comment>
<evidence type="ECO:0000256" key="9">
    <source>
        <dbReference type="RuleBase" id="RU000688"/>
    </source>
</evidence>
<evidence type="ECO:0000256" key="10">
    <source>
        <dbReference type="SAM" id="Phobius"/>
    </source>
</evidence>
<dbReference type="Gene3D" id="1.20.1070.10">
    <property type="entry name" value="Rhodopsin 7-helix transmembrane proteins"/>
    <property type="match status" value="1"/>
</dbReference>
<dbReference type="PANTHER" id="PTHR45695">
    <property type="entry name" value="LEUCOKININ RECEPTOR-RELATED"/>
    <property type="match status" value="1"/>
</dbReference>
<dbReference type="GO" id="GO:0004983">
    <property type="term" value="F:neuropeptide Y receptor activity"/>
    <property type="evidence" value="ECO:0007669"/>
    <property type="project" value="InterPro"/>
</dbReference>
<keyword evidence="12" id="KW-1185">Reference proteome</keyword>
<evidence type="ECO:0000259" key="11">
    <source>
        <dbReference type="PROSITE" id="PS50262"/>
    </source>
</evidence>
<evidence type="ECO:0000256" key="8">
    <source>
        <dbReference type="ARBA" id="ARBA00023224"/>
    </source>
</evidence>
<evidence type="ECO:0000256" key="7">
    <source>
        <dbReference type="ARBA" id="ARBA00023170"/>
    </source>
</evidence>
<feature type="transmembrane region" description="Helical" evidence="10">
    <location>
        <begin position="192"/>
        <end position="214"/>
    </location>
</feature>
<keyword evidence="4 10" id="KW-1133">Transmembrane helix</keyword>
<feature type="transmembrane region" description="Helical" evidence="10">
    <location>
        <begin position="92"/>
        <end position="117"/>
    </location>
</feature>
<evidence type="ECO:0000256" key="6">
    <source>
        <dbReference type="ARBA" id="ARBA00023136"/>
    </source>
</evidence>
<feature type="transmembrane region" description="Helical" evidence="10">
    <location>
        <begin position="33"/>
        <end position="55"/>
    </location>
</feature>
<dbReference type="Proteomes" id="UP000694844">
    <property type="component" value="Chromosome 6"/>
</dbReference>
<evidence type="ECO:0000256" key="1">
    <source>
        <dbReference type="ARBA" id="ARBA00004141"/>
    </source>
</evidence>
<name>A0A8B8AD61_CRAVI</name>
<dbReference type="GeneID" id="111101263"/>
<dbReference type="PROSITE" id="PS50262">
    <property type="entry name" value="G_PROTEIN_RECEP_F1_2"/>
    <property type="match status" value="1"/>
</dbReference>
<sequence>MEFSLTHADSNESIFTFFSEFNSTWSGQAGVEVTILIIILIMAFAGNTMVVLAVYRNKKMRRPTNYFIVNLAVADLLFAAWIPFILTTRVTHYWVFGHVICKLLTYVQFVSGICSILTMMMISIERHNYVCARPDKRITINISIVLIVIIWMLSLMFPVPVAIAQTEMTLAFGNSSYTFCGLAWPESFHVNVYLGSMVCLFFVLPLVVISFNYIKIFKVMKSSSMRTRSVRADKRAEKQERLTKMFVSIVCIFVLMWLPFFIVSFLAVYLKQITSTQFTITIILASANTSQNPLIYGFFNTKFQREFRSMCNCCLKHYDSSTTYKIDREEGTINGTFTSSK</sequence>
<keyword evidence="5 9" id="KW-0297">G-protein coupled receptor</keyword>
<evidence type="ECO:0000256" key="2">
    <source>
        <dbReference type="ARBA" id="ARBA00010663"/>
    </source>
</evidence>
<dbReference type="GO" id="GO:0005886">
    <property type="term" value="C:plasma membrane"/>
    <property type="evidence" value="ECO:0007669"/>
    <property type="project" value="TreeGrafter"/>
</dbReference>
<dbReference type="InterPro" id="IPR000276">
    <property type="entry name" value="GPCR_Rhodpsn"/>
</dbReference>
<dbReference type="SUPFAM" id="SSF81321">
    <property type="entry name" value="Family A G protein-coupled receptor-like"/>
    <property type="match status" value="1"/>
</dbReference>
<organism evidence="12 13">
    <name type="scientific">Crassostrea virginica</name>
    <name type="common">Eastern oyster</name>
    <dbReference type="NCBI Taxonomy" id="6565"/>
    <lineage>
        <taxon>Eukaryota</taxon>
        <taxon>Metazoa</taxon>
        <taxon>Spiralia</taxon>
        <taxon>Lophotrochozoa</taxon>
        <taxon>Mollusca</taxon>
        <taxon>Bivalvia</taxon>
        <taxon>Autobranchia</taxon>
        <taxon>Pteriomorphia</taxon>
        <taxon>Ostreida</taxon>
        <taxon>Ostreoidea</taxon>
        <taxon>Ostreidae</taxon>
        <taxon>Crassostrea</taxon>
    </lineage>
</organism>
<dbReference type="InterPro" id="IPR000611">
    <property type="entry name" value="NPY_rcpt"/>
</dbReference>